<dbReference type="OrthoDB" id="7173889at2"/>
<dbReference type="Proteomes" id="UP000094025">
    <property type="component" value="Unassembled WGS sequence"/>
</dbReference>
<dbReference type="STRING" id="1472378.AU381_22915"/>
<dbReference type="EMBL" id="LPUX01000061">
    <property type="protein sequence ID" value="OAP38423.1"/>
    <property type="molecule type" value="Genomic_DNA"/>
</dbReference>
<gene>
    <name evidence="2" type="ORF">AU381_22915</name>
</gene>
<feature type="compositionally biased region" description="Basic and acidic residues" evidence="1">
    <location>
        <begin position="16"/>
        <end position="25"/>
    </location>
</feature>
<feature type="region of interest" description="Disordered" evidence="1">
    <location>
        <begin position="1"/>
        <end position="75"/>
    </location>
</feature>
<reference evidence="2 3" key="1">
    <citation type="journal article" date="2016" name="Int. J. Syst. Evol. Microbiol.">
        <title>Ensifer glycinis sp. nov., an novel rhizobial species associated with Glycine spp.</title>
        <authorList>
            <person name="Yan H."/>
            <person name="Yan J."/>
            <person name="Sui X.H."/>
            <person name="Wang E.T."/>
            <person name="Chen W.X."/>
            <person name="Zhang X.X."/>
            <person name="Chen W.F."/>
        </authorList>
    </citation>
    <scope>NUCLEOTIDE SEQUENCE [LARGE SCALE GENOMIC DNA]</scope>
    <source>
        <strain evidence="2 3">CCBAU 23380</strain>
    </source>
</reference>
<evidence type="ECO:0000256" key="1">
    <source>
        <dbReference type="SAM" id="MobiDB-lite"/>
    </source>
</evidence>
<sequence>MTGDVVNLRQFRKRQARTEREKQAEQNRISFGRTKTEKSLTTALNEKATKALDHGRLEGARPGIPDRSAEDGEEA</sequence>
<accession>A0A178XUF2</accession>
<keyword evidence="3" id="KW-1185">Reference proteome</keyword>
<organism evidence="2 3">
    <name type="scientific">Sinorhizobium glycinis</name>
    <dbReference type="NCBI Taxonomy" id="1472378"/>
    <lineage>
        <taxon>Bacteria</taxon>
        <taxon>Pseudomonadati</taxon>
        <taxon>Pseudomonadota</taxon>
        <taxon>Alphaproteobacteria</taxon>
        <taxon>Hyphomicrobiales</taxon>
        <taxon>Rhizobiaceae</taxon>
        <taxon>Sinorhizobium/Ensifer group</taxon>
        <taxon>Sinorhizobium</taxon>
    </lineage>
</organism>
<name>A0A178XUF2_9HYPH</name>
<dbReference type="Pfam" id="PF13770">
    <property type="entry name" value="DUF4169"/>
    <property type="match status" value="1"/>
</dbReference>
<dbReference type="InterPro" id="IPR025227">
    <property type="entry name" value="DUF4169"/>
</dbReference>
<evidence type="ECO:0000313" key="2">
    <source>
        <dbReference type="EMBL" id="OAP38423.1"/>
    </source>
</evidence>
<comment type="caution">
    <text evidence="2">The sequence shown here is derived from an EMBL/GenBank/DDBJ whole genome shotgun (WGS) entry which is preliminary data.</text>
</comment>
<dbReference type="AlphaFoldDB" id="A0A178XUF2"/>
<protein>
    <submittedName>
        <fullName evidence="2">Uncharacterized protein</fullName>
    </submittedName>
</protein>
<evidence type="ECO:0000313" key="3">
    <source>
        <dbReference type="Proteomes" id="UP000094025"/>
    </source>
</evidence>
<proteinExistence type="predicted"/>
<dbReference type="RefSeq" id="WP_064242963.1">
    <property type="nucleotide sequence ID" value="NZ_LPUX01000061.1"/>
</dbReference>
<feature type="compositionally biased region" description="Basic and acidic residues" evidence="1">
    <location>
        <begin position="47"/>
        <end position="59"/>
    </location>
</feature>